<dbReference type="OrthoDB" id="26525at2759"/>
<keyword evidence="1" id="KW-0479">Metal-binding</keyword>
<dbReference type="PROSITE" id="PS00018">
    <property type="entry name" value="EF_HAND_1"/>
    <property type="match status" value="1"/>
</dbReference>
<dbReference type="Gene3D" id="1.10.238.10">
    <property type="entry name" value="EF-hand"/>
    <property type="match status" value="2"/>
</dbReference>
<dbReference type="Proteomes" id="UP001152747">
    <property type="component" value="Unassembled WGS sequence"/>
</dbReference>
<dbReference type="SUPFAM" id="SSF47473">
    <property type="entry name" value="EF-hand"/>
    <property type="match status" value="1"/>
</dbReference>
<sequence length="156" mass="18159">MNCFCNLFHTKKKKEEDDGHVVNTINLFRKIDTNGDGLIQMEEFRAANPNLTEEDINYKFRVADKNNDGVIDFTEYLEKMPKLELKKIFDKMDANGDGYISLSQYQADCQRKHPDDGYVQGLFKGVGNKDGLINFDEFCKMHEKKKKKKLFCPVFL</sequence>
<dbReference type="EMBL" id="CANHGI010000006">
    <property type="protein sequence ID" value="CAI5455973.1"/>
    <property type="molecule type" value="Genomic_DNA"/>
</dbReference>
<proteinExistence type="predicted"/>
<dbReference type="PROSITE" id="PS50222">
    <property type="entry name" value="EF_HAND_2"/>
    <property type="match status" value="2"/>
</dbReference>
<evidence type="ECO:0000256" key="2">
    <source>
        <dbReference type="ARBA" id="ARBA00022737"/>
    </source>
</evidence>
<feature type="domain" description="EF-hand" evidence="4">
    <location>
        <begin position="87"/>
        <end position="115"/>
    </location>
</feature>
<evidence type="ECO:0000259" key="4">
    <source>
        <dbReference type="PROSITE" id="PS50222"/>
    </source>
</evidence>
<dbReference type="AlphaFoldDB" id="A0A9P1J302"/>
<evidence type="ECO:0000313" key="6">
    <source>
        <dbReference type="Proteomes" id="UP001152747"/>
    </source>
</evidence>
<accession>A0A9P1J302</accession>
<organism evidence="5 6">
    <name type="scientific">Caenorhabditis angaria</name>
    <dbReference type="NCBI Taxonomy" id="860376"/>
    <lineage>
        <taxon>Eukaryota</taxon>
        <taxon>Metazoa</taxon>
        <taxon>Ecdysozoa</taxon>
        <taxon>Nematoda</taxon>
        <taxon>Chromadorea</taxon>
        <taxon>Rhabditida</taxon>
        <taxon>Rhabditina</taxon>
        <taxon>Rhabditomorpha</taxon>
        <taxon>Rhabditoidea</taxon>
        <taxon>Rhabditidae</taxon>
        <taxon>Peloderinae</taxon>
        <taxon>Caenorhabditis</taxon>
    </lineage>
</organism>
<evidence type="ECO:0000256" key="3">
    <source>
        <dbReference type="ARBA" id="ARBA00022837"/>
    </source>
</evidence>
<protein>
    <recommendedName>
        <fullName evidence="4">EF-hand domain-containing protein</fullName>
    </recommendedName>
</protein>
<dbReference type="Pfam" id="PF13499">
    <property type="entry name" value="EF-hand_7"/>
    <property type="match status" value="1"/>
</dbReference>
<dbReference type="GO" id="GO:0005509">
    <property type="term" value="F:calcium ion binding"/>
    <property type="evidence" value="ECO:0007669"/>
    <property type="project" value="InterPro"/>
</dbReference>
<gene>
    <name evidence="5" type="ORF">CAMP_LOCUS18610</name>
</gene>
<dbReference type="Pfam" id="PF00036">
    <property type="entry name" value="EF-hand_1"/>
    <property type="match status" value="1"/>
</dbReference>
<keyword evidence="3" id="KW-0106">Calcium</keyword>
<feature type="domain" description="EF-hand" evidence="4">
    <location>
        <begin position="51"/>
        <end position="86"/>
    </location>
</feature>
<comment type="caution">
    <text evidence="5">The sequence shown here is derived from an EMBL/GenBank/DDBJ whole genome shotgun (WGS) entry which is preliminary data.</text>
</comment>
<dbReference type="PANTHER" id="PTHR10891">
    <property type="entry name" value="EF-HAND CALCIUM-BINDING DOMAIN CONTAINING PROTEIN"/>
    <property type="match status" value="1"/>
</dbReference>
<name>A0A9P1J302_9PELO</name>
<evidence type="ECO:0000313" key="5">
    <source>
        <dbReference type="EMBL" id="CAI5455973.1"/>
    </source>
</evidence>
<dbReference type="InterPro" id="IPR039647">
    <property type="entry name" value="EF_hand_pair_protein_CML-like"/>
</dbReference>
<dbReference type="InterPro" id="IPR018247">
    <property type="entry name" value="EF_Hand_1_Ca_BS"/>
</dbReference>
<keyword evidence="6" id="KW-1185">Reference proteome</keyword>
<dbReference type="InterPro" id="IPR002048">
    <property type="entry name" value="EF_hand_dom"/>
</dbReference>
<reference evidence="5" key="1">
    <citation type="submission" date="2022-11" db="EMBL/GenBank/DDBJ databases">
        <authorList>
            <person name="Kikuchi T."/>
        </authorList>
    </citation>
    <scope>NUCLEOTIDE SEQUENCE</scope>
    <source>
        <strain evidence="5">PS1010</strain>
    </source>
</reference>
<keyword evidence="2" id="KW-0677">Repeat</keyword>
<dbReference type="InterPro" id="IPR011992">
    <property type="entry name" value="EF-hand-dom_pair"/>
</dbReference>
<dbReference type="SMART" id="SM00054">
    <property type="entry name" value="EFh"/>
    <property type="match status" value="4"/>
</dbReference>
<evidence type="ECO:0000256" key="1">
    <source>
        <dbReference type="ARBA" id="ARBA00022723"/>
    </source>
</evidence>